<proteinExistence type="predicted"/>
<gene>
    <name evidence="4" type="ORF">RQP53_13665</name>
</gene>
<evidence type="ECO:0000259" key="3">
    <source>
        <dbReference type="Pfam" id="PF05193"/>
    </source>
</evidence>
<dbReference type="Gene3D" id="3.30.830.10">
    <property type="entry name" value="Metalloenzyme, LuxS/M16 peptidase-like"/>
    <property type="match status" value="2"/>
</dbReference>
<evidence type="ECO:0000256" key="1">
    <source>
        <dbReference type="SAM" id="SignalP"/>
    </source>
</evidence>
<dbReference type="InterPro" id="IPR007863">
    <property type="entry name" value="Peptidase_M16_C"/>
</dbReference>
<name>A0ABU3PEH3_9BURK</name>
<evidence type="ECO:0000259" key="2">
    <source>
        <dbReference type="Pfam" id="PF00675"/>
    </source>
</evidence>
<dbReference type="Proteomes" id="UP001246372">
    <property type="component" value="Unassembled WGS sequence"/>
</dbReference>
<feature type="domain" description="Peptidase M16 C-terminal" evidence="3">
    <location>
        <begin position="212"/>
        <end position="387"/>
    </location>
</feature>
<keyword evidence="1" id="KW-0732">Signal</keyword>
<evidence type="ECO:0000313" key="4">
    <source>
        <dbReference type="EMBL" id="MDT9000316.1"/>
    </source>
</evidence>
<reference evidence="4" key="1">
    <citation type="submission" date="2023-09" db="EMBL/GenBank/DDBJ databases">
        <title>Paucibacter sp. APW11 Genome sequencing and assembly.</title>
        <authorList>
            <person name="Kim I."/>
        </authorList>
    </citation>
    <scope>NUCLEOTIDE SEQUENCE</scope>
    <source>
        <strain evidence="4">APW11</strain>
    </source>
</reference>
<dbReference type="InterPro" id="IPR050361">
    <property type="entry name" value="MPP/UQCRC_Complex"/>
</dbReference>
<dbReference type="PANTHER" id="PTHR11851">
    <property type="entry name" value="METALLOPROTEASE"/>
    <property type="match status" value="1"/>
</dbReference>
<dbReference type="SUPFAM" id="SSF63411">
    <property type="entry name" value="LuxS/MPP-like metallohydrolase"/>
    <property type="match status" value="2"/>
</dbReference>
<dbReference type="PANTHER" id="PTHR11851:SF224">
    <property type="entry name" value="PROCESSING PROTEASE"/>
    <property type="match status" value="1"/>
</dbReference>
<feature type="domain" description="Peptidase M16 N-terminal" evidence="2">
    <location>
        <begin position="79"/>
        <end position="202"/>
    </location>
</feature>
<sequence length="474" mass="51041">MLHTLFAPRLLTACLLAAGLSSATAASIQLPAELPAFAPAKPGIAPQISVRRLSNGMEVWVLPRQGLPRVDYALALRGAGHGADSAELPGLAKLHAQLLSAGTRHRDARAVLETVQRLGGELRATASRDGITVSANALASKAPQMLQLLAELIREPAYPEAEVEQARTHGLERLNADAANPGKRAERSLSALTFGEHPYGHTAVSETTLQRLSPELLRQAHARRFRPERSLLVISGPLRPEQVFKQVETALGRWQAEGEAAAEPAMAQPGGTAQRLLLDRPGSVQASLRIGRQGHAASAADELPLRLASTLLGGGIRSRITWKLREERGYTYWAWVVPHSYRSGGAIEAGADVRNEVAGAALKDVLAEYRRLGEEPVGADELDTTKRYMAGDYLITMQRQAGMTAALAENWLVGLPADFLASYVQRLAPINAEQLRDIGRRYFDPAGQHIVVVGDRTAIEGQLQGLGDFSVMAK</sequence>
<dbReference type="Pfam" id="PF00675">
    <property type="entry name" value="Peptidase_M16"/>
    <property type="match status" value="1"/>
</dbReference>
<comment type="caution">
    <text evidence="4">The sequence shown here is derived from an EMBL/GenBank/DDBJ whole genome shotgun (WGS) entry which is preliminary data.</text>
</comment>
<protein>
    <submittedName>
        <fullName evidence="4">Pitrilysin family protein</fullName>
    </submittedName>
</protein>
<keyword evidence="5" id="KW-1185">Reference proteome</keyword>
<dbReference type="InterPro" id="IPR011249">
    <property type="entry name" value="Metalloenz_LuxS/M16"/>
</dbReference>
<dbReference type="InterPro" id="IPR011765">
    <property type="entry name" value="Pept_M16_N"/>
</dbReference>
<evidence type="ECO:0000313" key="5">
    <source>
        <dbReference type="Proteomes" id="UP001246372"/>
    </source>
</evidence>
<organism evidence="4 5">
    <name type="scientific">Roseateles aquae</name>
    <dbReference type="NCBI Taxonomy" id="3077235"/>
    <lineage>
        <taxon>Bacteria</taxon>
        <taxon>Pseudomonadati</taxon>
        <taxon>Pseudomonadota</taxon>
        <taxon>Betaproteobacteria</taxon>
        <taxon>Burkholderiales</taxon>
        <taxon>Sphaerotilaceae</taxon>
        <taxon>Roseateles</taxon>
    </lineage>
</organism>
<feature type="signal peptide" evidence="1">
    <location>
        <begin position="1"/>
        <end position="25"/>
    </location>
</feature>
<feature type="chain" id="PRO_5046079223" evidence="1">
    <location>
        <begin position="26"/>
        <end position="474"/>
    </location>
</feature>
<accession>A0ABU3PEH3</accession>
<dbReference type="RefSeq" id="WP_315650882.1">
    <property type="nucleotide sequence ID" value="NZ_JAVXZY010000005.1"/>
</dbReference>
<dbReference type="EMBL" id="JAVXZY010000005">
    <property type="protein sequence ID" value="MDT9000316.1"/>
    <property type="molecule type" value="Genomic_DNA"/>
</dbReference>
<dbReference type="Pfam" id="PF05193">
    <property type="entry name" value="Peptidase_M16_C"/>
    <property type="match status" value="1"/>
</dbReference>